<feature type="region of interest" description="Disordered" evidence="2">
    <location>
        <begin position="176"/>
        <end position="195"/>
    </location>
</feature>
<evidence type="ECO:0000256" key="2">
    <source>
        <dbReference type="SAM" id="MobiDB-lite"/>
    </source>
</evidence>
<dbReference type="GO" id="GO:0005737">
    <property type="term" value="C:cytoplasm"/>
    <property type="evidence" value="ECO:0007669"/>
    <property type="project" value="TreeGrafter"/>
</dbReference>
<dbReference type="Pfam" id="PF00270">
    <property type="entry name" value="DEAD"/>
    <property type="match status" value="1"/>
</dbReference>
<reference evidence="4 5" key="1">
    <citation type="journal article" date="2020" name="Microbiol. Resour. Announc.">
        <title>Draft Genome Sequence of a Cladosporium Species Isolated from the Mesophotic Ascidian Didemnum maculosum.</title>
        <authorList>
            <person name="Gioti A."/>
            <person name="Siaperas R."/>
            <person name="Nikolaivits E."/>
            <person name="Le Goff G."/>
            <person name="Ouazzani J."/>
            <person name="Kotoulas G."/>
            <person name="Topakas E."/>
        </authorList>
    </citation>
    <scope>NUCLEOTIDE SEQUENCE [LARGE SCALE GENOMIC DNA]</scope>
    <source>
        <strain evidence="4 5">TM138-S3</strain>
    </source>
</reference>
<dbReference type="GO" id="GO:0005524">
    <property type="term" value="F:ATP binding"/>
    <property type="evidence" value="ECO:0007669"/>
    <property type="project" value="InterPro"/>
</dbReference>
<feature type="compositionally biased region" description="Basic and acidic residues" evidence="2">
    <location>
        <begin position="113"/>
        <end position="124"/>
    </location>
</feature>
<feature type="domain" description="Helicase ATP-binding" evidence="3">
    <location>
        <begin position="235"/>
        <end position="391"/>
    </location>
</feature>
<feature type="compositionally biased region" description="Low complexity" evidence="2">
    <location>
        <begin position="177"/>
        <end position="195"/>
    </location>
</feature>
<dbReference type="PANTHER" id="PTHR13710:SF154">
    <property type="entry name" value="RECQ HELICASE, PUTATIVE (AFU_ORTHOLOGUE AFUA_6G14720)-RELATED"/>
    <property type="match status" value="1"/>
</dbReference>
<dbReference type="GO" id="GO:0000724">
    <property type="term" value="P:double-strand break repair via homologous recombination"/>
    <property type="evidence" value="ECO:0007669"/>
    <property type="project" value="TreeGrafter"/>
</dbReference>
<dbReference type="Proteomes" id="UP000803884">
    <property type="component" value="Unassembled WGS sequence"/>
</dbReference>
<dbReference type="PANTHER" id="PTHR13710">
    <property type="entry name" value="DNA HELICASE RECQ FAMILY MEMBER"/>
    <property type="match status" value="1"/>
</dbReference>
<dbReference type="InterPro" id="IPR014001">
    <property type="entry name" value="Helicase_ATP-bd"/>
</dbReference>
<dbReference type="EMBL" id="JAAQHG020000057">
    <property type="protein sequence ID" value="KAL1582266.1"/>
    <property type="molecule type" value="Genomic_DNA"/>
</dbReference>
<dbReference type="RefSeq" id="XP_069225373.1">
    <property type="nucleotide sequence ID" value="XM_069377720.1"/>
</dbReference>
<dbReference type="SUPFAM" id="SSF52540">
    <property type="entry name" value="P-loop containing nucleoside triphosphate hydrolases"/>
    <property type="match status" value="1"/>
</dbReference>
<name>A0AB34KET0_9PEZI</name>
<dbReference type="InterPro" id="IPR011545">
    <property type="entry name" value="DEAD/DEAH_box_helicase_dom"/>
</dbReference>
<accession>A0AB34KET0</accession>
<protein>
    <recommendedName>
        <fullName evidence="3">Helicase ATP-binding domain-containing protein</fullName>
    </recommendedName>
</protein>
<evidence type="ECO:0000259" key="3">
    <source>
        <dbReference type="PROSITE" id="PS51192"/>
    </source>
</evidence>
<dbReference type="GO" id="GO:0003676">
    <property type="term" value="F:nucleic acid binding"/>
    <property type="evidence" value="ECO:0007669"/>
    <property type="project" value="InterPro"/>
</dbReference>
<dbReference type="Gene3D" id="3.40.50.300">
    <property type="entry name" value="P-loop containing nucleotide triphosphate hydrolases"/>
    <property type="match status" value="1"/>
</dbReference>
<evidence type="ECO:0000313" key="5">
    <source>
        <dbReference type="Proteomes" id="UP000803884"/>
    </source>
</evidence>
<sequence length="439" mass="48390">MDKPEKWRPDCKMVWETVQFLKATGRLPTAQGYKDETGEVEEPEMEEGEDPLEVSAGRSSATGVNRYAVRSDIVRHLSQRNIDTFRPLSESWHRFLGLQSRNRTLQTKTQKRKGGEMETPEAKKTSISWTGGLMTPAATLGSRATSKQGPLVTPFTAITDSRRSALVQSSPLQGFGATALPSSPPVASSPTRSSRPVRLKIGLEDREKAVRKALGLAEMTTVAYKSVEQEEALERIINGSDSALAVVLPTGGGKSLLFTAPACLDDPGITIVVVPYRQLIEETLSDARDRGIDAVEWSRDLSDPADIVFISADKLGDTFFDYSARMAGKGLVRRVFVDECHLAITAHSWRPRLVSLARLRCIEAPTIMLTATLPLHMETDLETTMRCELSLTLIRACTARRTTRYIVRADVEDGKLMQEAIEVCSKLLTIIDELIDSAI</sequence>
<dbReference type="GO" id="GO:0005694">
    <property type="term" value="C:chromosome"/>
    <property type="evidence" value="ECO:0007669"/>
    <property type="project" value="TreeGrafter"/>
</dbReference>
<gene>
    <name evidence="4" type="ORF">WHR41_09116</name>
</gene>
<feature type="region of interest" description="Disordered" evidence="2">
    <location>
        <begin position="30"/>
        <end position="56"/>
    </location>
</feature>
<comment type="similarity">
    <text evidence="1">Belongs to the helicase family. RecQ subfamily.</text>
</comment>
<dbReference type="SMART" id="SM00487">
    <property type="entry name" value="DEXDc"/>
    <property type="match status" value="1"/>
</dbReference>
<proteinExistence type="inferred from homology"/>
<dbReference type="GO" id="GO:0043138">
    <property type="term" value="F:3'-5' DNA helicase activity"/>
    <property type="evidence" value="ECO:0007669"/>
    <property type="project" value="TreeGrafter"/>
</dbReference>
<dbReference type="InterPro" id="IPR027417">
    <property type="entry name" value="P-loop_NTPase"/>
</dbReference>
<evidence type="ECO:0000313" key="4">
    <source>
        <dbReference type="EMBL" id="KAL1582266.1"/>
    </source>
</evidence>
<dbReference type="GeneID" id="96010558"/>
<comment type="caution">
    <text evidence="4">The sequence shown here is derived from an EMBL/GenBank/DDBJ whole genome shotgun (WGS) entry which is preliminary data.</text>
</comment>
<organism evidence="4 5">
    <name type="scientific">Cladosporium halotolerans</name>
    <dbReference type="NCBI Taxonomy" id="1052096"/>
    <lineage>
        <taxon>Eukaryota</taxon>
        <taxon>Fungi</taxon>
        <taxon>Dikarya</taxon>
        <taxon>Ascomycota</taxon>
        <taxon>Pezizomycotina</taxon>
        <taxon>Dothideomycetes</taxon>
        <taxon>Dothideomycetidae</taxon>
        <taxon>Cladosporiales</taxon>
        <taxon>Cladosporiaceae</taxon>
        <taxon>Cladosporium</taxon>
    </lineage>
</organism>
<dbReference type="PROSITE" id="PS51192">
    <property type="entry name" value="HELICASE_ATP_BIND_1"/>
    <property type="match status" value="1"/>
</dbReference>
<feature type="region of interest" description="Disordered" evidence="2">
    <location>
        <begin position="105"/>
        <end position="126"/>
    </location>
</feature>
<dbReference type="AlphaFoldDB" id="A0AB34KET0"/>
<dbReference type="GO" id="GO:0009378">
    <property type="term" value="F:four-way junction helicase activity"/>
    <property type="evidence" value="ECO:0007669"/>
    <property type="project" value="TreeGrafter"/>
</dbReference>
<evidence type="ECO:0000256" key="1">
    <source>
        <dbReference type="ARBA" id="ARBA00005446"/>
    </source>
</evidence>
<feature type="compositionally biased region" description="Acidic residues" evidence="2">
    <location>
        <begin position="38"/>
        <end position="52"/>
    </location>
</feature>
<keyword evidence="5" id="KW-1185">Reference proteome</keyword>